<evidence type="ECO:0000256" key="1">
    <source>
        <dbReference type="SAM" id="MobiDB-lite"/>
    </source>
</evidence>
<sequence length="82" mass="9343">MEPLEWADGRDTRGGQERNSTKLPPWTKPRKTEAESGELRQPSRRSPPELWRVAAFRGLAARTVPLQQAGHAWTHRKEGLLC</sequence>
<name>A0AAV7PDC4_PLEWA</name>
<accession>A0AAV7PDC4</accession>
<feature type="compositionally biased region" description="Basic and acidic residues" evidence="1">
    <location>
        <begin position="7"/>
        <end position="20"/>
    </location>
</feature>
<comment type="caution">
    <text evidence="2">The sequence shown here is derived from an EMBL/GenBank/DDBJ whole genome shotgun (WGS) entry which is preliminary data.</text>
</comment>
<proteinExistence type="predicted"/>
<protein>
    <submittedName>
        <fullName evidence="2">Uncharacterized protein</fullName>
    </submittedName>
</protein>
<organism evidence="2 3">
    <name type="scientific">Pleurodeles waltl</name>
    <name type="common">Iberian ribbed newt</name>
    <dbReference type="NCBI Taxonomy" id="8319"/>
    <lineage>
        <taxon>Eukaryota</taxon>
        <taxon>Metazoa</taxon>
        <taxon>Chordata</taxon>
        <taxon>Craniata</taxon>
        <taxon>Vertebrata</taxon>
        <taxon>Euteleostomi</taxon>
        <taxon>Amphibia</taxon>
        <taxon>Batrachia</taxon>
        <taxon>Caudata</taxon>
        <taxon>Salamandroidea</taxon>
        <taxon>Salamandridae</taxon>
        <taxon>Pleurodelinae</taxon>
        <taxon>Pleurodeles</taxon>
    </lineage>
</organism>
<reference evidence="2" key="1">
    <citation type="journal article" date="2022" name="bioRxiv">
        <title>Sequencing and chromosome-scale assembly of the giantPleurodeles waltlgenome.</title>
        <authorList>
            <person name="Brown T."/>
            <person name="Elewa A."/>
            <person name="Iarovenko S."/>
            <person name="Subramanian E."/>
            <person name="Araus A.J."/>
            <person name="Petzold A."/>
            <person name="Susuki M."/>
            <person name="Suzuki K.-i.T."/>
            <person name="Hayashi T."/>
            <person name="Toyoda A."/>
            <person name="Oliveira C."/>
            <person name="Osipova E."/>
            <person name="Leigh N.D."/>
            <person name="Simon A."/>
            <person name="Yun M.H."/>
        </authorList>
    </citation>
    <scope>NUCLEOTIDE SEQUENCE</scope>
    <source>
        <strain evidence="2">20211129_DDA</strain>
        <tissue evidence="2">Liver</tissue>
    </source>
</reference>
<feature type="region of interest" description="Disordered" evidence="1">
    <location>
        <begin position="1"/>
        <end position="49"/>
    </location>
</feature>
<dbReference type="EMBL" id="JANPWB010000011">
    <property type="protein sequence ID" value="KAJ1126327.1"/>
    <property type="molecule type" value="Genomic_DNA"/>
</dbReference>
<dbReference type="AlphaFoldDB" id="A0AAV7PDC4"/>
<evidence type="ECO:0000313" key="2">
    <source>
        <dbReference type="EMBL" id="KAJ1126327.1"/>
    </source>
</evidence>
<dbReference type="Proteomes" id="UP001066276">
    <property type="component" value="Chromosome 7"/>
</dbReference>
<evidence type="ECO:0000313" key="3">
    <source>
        <dbReference type="Proteomes" id="UP001066276"/>
    </source>
</evidence>
<gene>
    <name evidence="2" type="ORF">NDU88_004735</name>
</gene>
<keyword evidence="3" id="KW-1185">Reference proteome</keyword>